<evidence type="ECO:0000313" key="1">
    <source>
        <dbReference type="EMBL" id="MBH8557282.1"/>
    </source>
</evidence>
<organism evidence="1 2">
    <name type="scientific">Hymenobacter negativus</name>
    <dbReference type="NCBI Taxonomy" id="2795026"/>
    <lineage>
        <taxon>Bacteria</taxon>
        <taxon>Pseudomonadati</taxon>
        <taxon>Bacteroidota</taxon>
        <taxon>Cytophagia</taxon>
        <taxon>Cytophagales</taxon>
        <taxon>Hymenobacteraceae</taxon>
        <taxon>Hymenobacter</taxon>
    </lineage>
</organism>
<sequence>MTIDETISFYRIELNGKQIPVSFEEIHELRKDILPYFDENIGENISVLLPTGQFNRPYWKFLSIDFEQEWAESIRYKKVVEEGCLALLNGIALELLDQPITDLPTSWQETEISTILSYINHYNPSSERLNIAKNHLIRTYNFLLQFSYNDIDEDRMLIDFNPADTGRWFDEEIVKAYYKWQIKIYAS</sequence>
<keyword evidence="2" id="KW-1185">Reference proteome</keyword>
<dbReference type="RefSeq" id="WP_198074496.1">
    <property type="nucleotide sequence ID" value="NZ_JAEDAE010000001.1"/>
</dbReference>
<reference evidence="1 2" key="1">
    <citation type="submission" date="2020-12" db="EMBL/GenBank/DDBJ databases">
        <title>Hymenobacter sp.</title>
        <authorList>
            <person name="Kim M.K."/>
        </authorList>
    </citation>
    <scope>NUCLEOTIDE SEQUENCE [LARGE SCALE GENOMIC DNA]</scope>
    <source>
        <strain evidence="1 2">BT442</strain>
    </source>
</reference>
<evidence type="ECO:0000313" key="2">
    <source>
        <dbReference type="Proteomes" id="UP000625631"/>
    </source>
</evidence>
<accession>A0ABS0Q3Z3</accession>
<gene>
    <name evidence="1" type="ORF">I7X13_04440</name>
</gene>
<comment type="caution">
    <text evidence="1">The sequence shown here is derived from an EMBL/GenBank/DDBJ whole genome shotgun (WGS) entry which is preliminary data.</text>
</comment>
<dbReference type="Proteomes" id="UP000625631">
    <property type="component" value="Unassembled WGS sequence"/>
</dbReference>
<protein>
    <submittedName>
        <fullName evidence="1">Uncharacterized protein</fullName>
    </submittedName>
</protein>
<proteinExistence type="predicted"/>
<dbReference type="EMBL" id="JAEDAE010000001">
    <property type="protein sequence ID" value="MBH8557282.1"/>
    <property type="molecule type" value="Genomic_DNA"/>
</dbReference>
<name>A0ABS0Q3Z3_9BACT</name>